<dbReference type="Pfam" id="PF07147">
    <property type="entry name" value="PDCD9"/>
    <property type="match status" value="1"/>
</dbReference>
<dbReference type="InterPro" id="IPR010793">
    <property type="entry name" value="Ribosomal_mL37/mL65"/>
</dbReference>
<evidence type="ECO:0000256" key="4">
    <source>
        <dbReference type="ARBA" id="ARBA00023274"/>
    </source>
</evidence>
<dbReference type="PANTHER" id="PTHR13014:SF3">
    <property type="entry name" value="LARGE RIBOSOMAL SUBUNIT PROTEIN ML65"/>
    <property type="match status" value="1"/>
</dbReference>
<accession>A0ABR1AYM4</accession>
<gene>
    <name evidence="5" type="ORF">RUM44_005771</name>
</gene>
<reference evidence="5 6" key="1">
    <citation type="submission" date="2023-09" db="EMBL/GenBank/DDBJ databases">
        <title>Genomes of two closely related lineages of the louse Polyplax serrata with different host specificities.</title>
        <authorList>
            <person name="Martinu J."/>
            <person name="Tarabai H."/>
            <person name="Stefka J."/>
            <person name="Hypsa V."/>
        </authorList>
    </citation>
    <scope>NUCLEOTIDE SEQUENCE [LARGE SCALE GENOMIC DNA]</scope>
    <source>
        <strain evidence="5">98ZLc_SE</strain>
    </source>
</reference>
<keyword evidence="2" id="KW-0689">Ribosomal protein</keyword>
<dbReference type="PANTHER" id="PTHR13014">
    <property type="entry name" value="MITOCHONDRIAL 28S RIBOSOMAL PROTEIN S30/P52 PRO-APOTOTIC PROTEIN"/>
    <property type="match status" value="1"/>
</dbReference>
<dbReference type="EMBL" id="JAWJWF010000006">
    <property type="protein sequence ID" value="KAK6631245.1"/>
    <property type="molecule type" value="Genomic_DNA"/>
</dbReference>
<comment type="caution">
    <text evidence="5">The sequence shown here is derived from an EMBL/GenBank/DDBJ whole genome shotgun (WGS) entry which is preliminary data.</text>
</comment>
<organism evidence="5 6">
    <name type="scientific">Polyplax serrata</name>
    <name type="common">Common mouse louse</name>
    <dbReference type="NCBI Taxonomy" id="468196"/>
    <lineage>
        <taxon>Eukaryota</taxon>
        <taxon>Metazoa</taxon>
        <taxon>Ecdysozoa</taxon>
        <taxon>Arthropoda</taxon>
        <taxon>Hexapoda</taxon>
        <taxon>Insecta</taxon>
        <taxon>Pterygota</taxon>
        <taxon>Neoptera</taxon>
        <taxon>Paraneoptera</taxon>
        <taxon>Psocodea</taxon>
        <taxon>Troctomorpha</taxon>
        <taxon>Phthiraptera</taxon>
        <taxon>Anoplura</taxon>
        <taxon>Polyplacidae</taxon>
        <taxon>Polyplax</taxon>
    </lineage>
</organism>
<evidence type="ECO:0008006" key="7">
    <source>
        <dbReference type="Google" id="ProtNLM"/>
    </source>
</evidence>
<sequence length="554" mass="65756">MLYKSCSHLPKYRCSAKYCTQSLYKHPSREDDFSSRARYPTIEKPCKEDLEKKYSNGLKRQQTVEEKLFLVNVPRAWGWKCFMVHEGTIPFNNLKFAQHVTRTHLIKDHRLPDFYNRTTKEASTLTSQMQQYVAESLEYQLHVGQRKLLEGITDIERDKQTTNIIVSELNRVIMNSLKTHGYDTMSFQVDYSPRIEASWKLNSLNETVVEKNYPEGIPLHELPEEYLERPSDKYIQYVGHPILQLRHAHPLPSLLDKRSANIFNFSVPAFDYDPHVALGYNVERRHITNIPGFWPGDNREFSFLSYHSSNHIAHRPQAYGSTDAEEAVQSQIIFASFGWLMSLACYQGFSVYNDVTYPLVTQTVATDGKKFVFGVVQLNTTEIHHKNHYENPCCNICWITKEMTLFDEYKGGKLIGFNEKVLEVLLQFYINRPEPLQGVKLKPYLGQEVKHIADYEDIEKREWLEHQFKYFSSNRPPSRRDLMYEVDDWERIFKIQFRRRPQDARKRPFELRQNPYHQQMNEIKSAYIPKHLRPDKYLPKWRQRKRIKTFFPEW</sequence>
<dbReference type="InterPro" id="IPR039982">
    <property type="entry name" value="Ribosomal_mL65"/>
</dbReference>
<name>A0ABR1AYM4_POLSC</name>
<keyword evidence="4" id="KW-0687">Ribonucleoprotein</keyword>
<evidence type="ECO:0000256" key="3">
    <source>
        <dbReference type="ARBA" id="ARBA00023128"/>
    </source>
</evidence>
<protein>
    <recommendedName>
        <fullName evidence="7">28S ribosomal protein S30, mitochondrial</fullName>
    </recommendedName>
</protein>
<keyword evidence="3" id="KW-0496">Mitochondrion</keyword>
<evidence type="ECO:0000256" key="1">
    <source>
        <dbReference type="ARBA" id="ARBA00004173"/>
    </source>
</evidence>
<dbReference type="Proteomes" id="UP001359485">
    <property type="component" value="Unassembled WGS sequence"/>
</dbReference>
<evidence type="ECO:0000313" key="6">
    <source>
        <dbReference type="Proteomes" id="UP001359485"/>
    </source>
</evidence>
<keyword evidence="6" id="KW-1185">Reference proteome</keyword>
<evidence type="ECO:0000256" key="2">
    <source>
        <dbReference type="ARBA" id="ARBA00022980"/>
    </source>
</evidence>
<comment type="subcellular location">
    <subcellularLocation>
        <location evidence="1">Mitochondrion</location>
    </subcellularLocation>
</comment>
<proteinExistence type="predicted"/>
<evidence type="ECO:0000313" key="5">
    <source>
        <dbReference type="EMBL" id="KAK6631245.1"/>
    </source>
</evidence>